<evidence type="ECO:0000256" key="2">
    <source>
        <dbReference type="SAM" id="Phobius"/>
    </source>
</evidence>
<keyword evidence="2" id="KW-0812">Transmembrane</keyword>
<sequence>MLASLRSTARALGPRAVQRRNAGNMGAHKNQHVEEWNGKREITEKTFTLGPSNVPWLLATCVGFPAFVWWWTTKEFGNHNKKGLQPNAPFNSVLGVRHAGSGSDE</sequence>
<accession>A0ABQ6M9S9</accession>
<evidence type="ECO:0000313" key="4">
    <source>
        <dbReference type="Proteomes" id="UP001165060"/>
    </source>
</evidence>
<dbReference type="Proteomes" id="UP001165060">
    <property type="component" value="Unassembled WGS sequence"/>
</dbReference>
<feature type="transmembrane region" description="Helical" evidence="2">
    <location>
        <begin position="54"/>
        <end position="72"/>
    </location>
</feature>
<evidence type="ECO:0000313" key="3">
    <source>
        <dbReference type="EMBL" id="GMI22331.1"/>
    </source>
</evidence>
<dbReference type="EMBL" id="BRYB01000080">
    <property type="protein sequence ID" value="GMI22331.1"/>
    <property type="molecule type" value="Genomic_DNA"/>
</dbReference>
<name>A0ABQ6M9S9_9STRA</name>
<comment type="caution">
    <text evidence="3">The sequence shown here is derived from an EMBL/GenBank/DDBJ whole genome shotgun (WGS) entry which is preliminary data.</text>
</comment>
<proteinExistence type="predicted"/>
<keyword evidence="2" id="KW-1133">Transmembrane helix</keyword>
<feature type="region of interest" description="Disordered" evidence="1">
    <location>
        <begin position="81"/>
        <end position="105"/>
    </location>
</feature>
<keyword evidence="2" id="KW-0472">Membrane</keyword>
<organism evidence="3 4">
    <name type="scientific">Tetraparma gracilis</name>
    <dbReference type="NCBI Taxonomy" id="2962635"/>
    <lineage>
        <taxon>Eukaryota</taxon>
        <taxon>Sar</taxon>
        <taxon>Stramenopiles</taxon>
        <taxon>Ochrophyta</taxon>
        <taxon>Bolidophyceae</taxon>
        <taxon>Parmales</taxon>
        <taxon>Triparmaceae</taxon>
        <taxon>Tetraparma</taxon>
    </lineage>
</organism>
<keyword evidence="4" id="KW-1185">Reference proteome</keyword>
<protein>
    <submittedName>
        <fullName evidence="3">Uncharacterized protein</fullName>
    </submittedName>
</protein>
<gene>
    <name evidence="3" type="ORF">TeGR_g14283</name>
</gene>
<evidence type="ECO:0000256" key="1">
    <source>
        <dbReference type="SAM" id="MobiDB-lite"/>
    </source>
</evidence>
<feature type="region of interest" description="Disordered" evidence="1">
    <location>
        <begin position="1"/>
        <end position="31"/>
    </location>
</feature>
<reference evidence="3 4" key="1">
    <citation type="journal article" date="2023" name="Commun. Biol.">
        <title>Genome analysis of Parmales, the sister group of diatoms, reveals the evolutionary specialization of diatoms from phago-mixotrophs to photoautotrophs.</title>
        <authorList>
            <person name="Ban H."/>
            <person name="Sato S."/>
            <person name="Yoshikawa S."/>
            <person name="Yamada K."/>
            <person name="Nakamura Y."/>
            <person name="Ichinomiya M."/>
            <person name="Sato N."/>
            <person name="Blanc-Mathieu R."/>
            <person name="Endo H."/>
            <person name="Kuwata A."/>
            <person name="Ogata H."/>
        </authorList>
    </citation>
    <scope>NUCLEOTIDE SEQUENCE [LARGE SCALE GENOMIC DNA]</scope>
</reference>